<feature type="domain" description="Phosphoribosyltransferase" evidence="8">
    <location>
        <begin position="53"/>
        <end position="164"/>
    </location>
</feature>
<feature type="binding site" evidence="7">
    <location>
        <position position="101"/>
    </location>
    <ligand>
        <name>5-phospho-alpha-D-ribose 1-diphosphate</name>
        <dbReference type="ChEBI" id="CHEBI:58017"/>
        <note>ligand shared between dimeric partners</note>
    </ligand>
</feature>
<dbReference type="InterPro" id="IPR004467">
    <property type="entry name" value="Or_phspho_trans_dom"/>
</dbReference>
<dbReference type="Pfam" id="PF00156">
    <property type="entry name" value="Pribosyltran"/>
    <property type="match status" value="1"/>
</dbReference>
<comment type="subunit">
    <text evidence="7">Homodimer.</text>
</comment>
<dbReference type="OrthoDB" id="4213751at2"/>
<evidence type="ECO:0000256" key="2">
    <source>
        <dbReference type="ARBA" id="ARBA00011971"/>
    </source>
</evidence>
<keyword evidence="6 7" id="KW-0665">Pyrimidine biosynthesis</keyword>
<keyword evidence="4 7" id="KW-0808">Transferase</keyword>
<dbReference type="SUPFAM" id="SSF53271">
    <property type="entry name" value="PRTase-like"/>
    <property type="match status" value="1"/>
</dbReference>
<dbReference type="EC" id="2.4.2.10" evidence="2 7"/>
<dbReference type="GO" id="GO:0004588">
    <property type="term" value="F:orotate phosphoribosyltransferase activity"/>
    <property type="evidence" value="ECO:0007669"/>
    <property type="project" value="UniProtKB-UniRule"/>
</dbReference>
<dbReference type="UniPathway" id="UPA00070">
    <property type="reaction ID" value="UER00119"/>
</dbReference>
<dbReference type="GO" id="GO:0000287">
    <property type="term" value="F:magnesium ion binding"/>
    <property type="evidence" value="ECO:0007669"/>
    <property type="project" value="UniProtKB-UniRule"/>
</dbReference>
<gene>
    <name evidence="7 9" type="primary">pyrE</name>
    <name evidence="9" type="ORF">PX52LOC_07376</name>
</gene>
<dbReference type="GO" id="GO:0019856">
    <property type="term" value="P:pyrimidine nucleobase biosynthetic process"/>
    <property type="evidence" value="ECO:0007669"/>
    <property type="project" value="TreeGrafter"/>
</dbReference>
<evidence type="ECO:0000256" key="1">
    <source>
        <dbReference type="ARBA" id="ARBA00004889"/>
    </source>
</evidence>
<dbReference type="InterPro" id="IPR000836">
    <property type="entry name" value="PRTase_dom"/>
</dbReference>
<dbReference type="EMBL" id="CP042425">
    <property type="protein sequence ID" value="QEL20284.1"/>
    <property type="molecule type" value="Genomic_DNA"/>
</dbReference>
<dbReference type="RefSeq" id="WP_149114599.1">
    <property type="nucleotide sequence ID" value="NZ_CP042425.1"/>
</dbReference>
<evidence type="ECO:0000313" key="10">
    <source>
        <dbReference type="Proteomes" id="UP000324974"/>
    </source>
</evidence>
<evidence type="ECO:0000256" key="7">
    <source>
        <dbReference type="HAMAP-Rule" id="MF_01208"/>
    </source>
</evidence>
<dbReference type="CDD" id="cd06223">
    <property type="entry name" value="PRTases_typeI"/>
    <property type="match status" value="1"/>
</dbReference>
<dbReference type="GO" id="GO:0044205">
    <property type="term" value="P:'de novo' UMP biosynthetic process"/>
    <property type="evidence" value="ECO:0007669"/>
    <property type="project" value="UniProtKB-UniRule"/>
</dbReference>
<organism evidence="9 10">
    <name type="scientific">Limnoglobus roseus</name>
    <dbReference type="NCBI Taxonomy" id="2598579"/>
    <lineage>
        <taxon>Bacteria</taxon>
        <taxon>Pseudomonadati</taxon>
        <taxon>Planctomycetota</taxon>
        <taxon>Planctomycetia</taxon>
        <taxon>Gemmatales</taxon>
        <taxon>Gemmataceae</taxon>
        <taxon>Limnoglobus</taxon>
    </lineage>
</organism>
<evidence type="ECO:0000259" key="8">
    <source>
        <dbReference type="Pfam" id="PF00156"/>
    </source>
</evidence>
<comment type="similarity">
    <text evidence="7">Belongs to the purine/pyrimidine phosphoribosyltransferase family. PyrE subfamily.</text>
</comment>
<feature type="binding site" evidence="7">
    <location>
        <position position="99"/>
    </location>
    <ligand>
        <name>5-phospho-alpha-D-ribose 1-diphosphate</name>
        <dbReference type="ChEBI" id="CHEBI:58017"/>
        <note>ligand shared between dimeric partners</note>
    </ligand>
</feature>
<keyword evidence="3 7" id="KW-0328">Glycosyltransferase</keyword>
<dbReference type="PANTHER" id="PTHR19278:SF9">
    <property type="entry name" value="URIDINE 5'-MONOPHOSPHATE SYNTHASE"/>
    <property type="match status" value="1"/>
</dbReference>
<keyword evidence="5 7" id="KW-0460">Magnesium</keyword>
<feature type="binding site" description="in other chain" evidence="7">
    <location>
        <position position="96"/>
    </location>
    <ligand>
        <name>5-phospho-alpha-D-ribose 1-diphosphate</name>
        <dbReference type="ChEBI" id="CHEBI:58017"/>
        <note>ligand shared between dimeric partners</note>
    </ligand>
</feature>
<dbReference type="HAMAP" id="MF_01208">
    <property type="entry name" value="PyrE"/>
    <property type="match status" value="1"/>
</dbReference>
<comment type="cofactor">
    <cofactor evidence="7">
        <name>Mg(2+)</name>
        <dbReference type="ChEBI" id="CHEBI:18420"/>
    </cofactor>
</comment>
<comment type="caution">
    <text evidence="7">Lacks conserved residue(s) required for the propagation of feature annotation.</text>
</comment>
<dbReference type="Proteomes" id="UP000324974">
    <property type="component" value="Chromosome"/>
</dbReference>
<comment type="pathway">
    <text evidence="1 7">Pyrimidine metabolism; UMP biosynthesis via de novo pathway; UMP from orotate: step 1/2.</text>
</comment>
<sequence>MTPRDRLQILFRERALQFGDFTLASGKKSSYYVNSKKVLFHAEAITLLGELLYEATADLDIQAIGGLEVGAIPMAAATLTAFHRHGRPLEGFFVRKQAKEHGSKERLEGQVKAGDNVAVIDDVLTTGGSVVQAIEAVEALGARVLRVVCICDRLQGAREALAKYDFRPIFTIKDFGIEPPKN</sequence>
<protein>
    <recommendedName>
        <fullName evidence="2 7">Orotate phosphoribosyltransferase</fullName>
        <shortName evidence="7">OPRT</shortName>
        <shortName evidence="7">OPRTase</shortName>
        <ecNumber evidence="2 7">2.4.2.10</ecNumber>
    </recommendedName>
</protein>
<feature type="binding site" description="in other chain" evidence="7">
    <location>
        <begin position="121"/>
        <end position="129"/>
    </location>
    <ligand>
        <name>5-phospho-alpha-D-ribose 1-diphosphate</name>
        <dbReference type="ChEBI" id="CHEBI:58017"/>
        <note>ligand shared between dimeric partners</note>
    </ligand>
</feature>
<accession>A0A5C1ASQ4</accession>
<evidence type="ECO:0000256" key="6">
    <source>
        <dbReference type="ARBA" id="ARBA00022975"/>
    </source>
</evidence>
<feature type="binding site" evidence="7">
    <location>
        <position position="95"/>
    </location>
    <ligand>
        <name>5-phospho-alpha-D-ribose 1-diphosphate</name>
        <dbReference type="ChEBI" id="CHEBI:58017"/>
        <note>ligand shared between dimeric partners</note>
    </ligand>
</feature>
<dbReference type="Gene3D" id="3.40.50.2020">
    <property type="match status" value="1"/>
</dbReference>
<dbReference type="AlphaFoldDB" id="A0A5C1ASQ4"/>
<reference evidence="10" key="1">
    <citation type="submission" date="2019-08" db="EMBL/GenBank/DDBJ databases">
        <title>Limnoglobus roseus gen. nov., sp. nov., a novel freshwater planctomycete with a giant genome from the family Gemmataceae.</title>
        <authorList>
            <person name="Kulichevskaya I.S."/>
            <person name="Naumoff D.G."/>
            <person name="Miroshnikov K."/>
            <person name="Ivanova A."/>
            <person name="Philippov D.A."/>
            <person name="Hakobyan A."/>
            <person name="Rijpstra I.C."/>
            <person name="Sinninghe Damste J.S."/>
            <person name="Liesack W."/>
            <person name="Dedysh S.N."/>
        </authorList>
    </citation>
    <scope>NUCLEOTIDE SEQUENCE [LARGE SCALE GENOMIC DNA]</scope>
    <source>
        <strain evidence="10">PX52</strain>
    </source>
</reference>
<dbReference type="KEGG" id="lrs:PX52LOC_07376"/>
<dbReference type="FunFam" id="3.40.50.2020:FF:000029">
    <property type="entry name" value="Orotate phosphoribosyltransferase"/>
    <property type="match status" value="1"/>
</dbReference>
<evidence type="ECO:0000313" key="9">
    <source>
        <dbReference type="EMBL" id="QEL20284.1"/>
    </source>
</evidence>
<evidence type="ECO:0000256" key="4">
    <source>
        <dbReference type="ARBA" id="ARBA00022679"/>
    </source>
</evidence>
<comment type="catalytic activity">
    <reaction evidence="7">
        <text>orotidine 5'-phosphate + diphosphate = orotate + 5-phospho-alpha-D-ribose 1-diphosphate</text>
        <dbReference type="Rhea" id="RHEA:10380"/>
        <dbReference type="ChEBI" id="CHEBI:30839"/>
        <dbReference type="ChEBI" id="CHEBI:33019"/>
        <dbReference type="ChEBI" id="CHEBI:57538"/>
        <dbReference type="ChEBI" id="CHEBI:58017"/>
        <dbReference type="EC" id="2.4.2.10"/>
    </reaction>
</comment>
<name>A0A5C1ASQ4_9BACT</name>
<comment type="function">
    <text evidence="7">Catalyzes the transfer of a ribosyl phosphate group from 5-phosphoribose 1-diphosphate to orotate, leading to the formation of orotidine monophosphate (OMP).</text>
</comment>
<dbReference type="InterPro" id="IPR023031">
    <property type="entry name" value="OPRT"/>
</dbReference>
<evidence type="ECO:0000256" key="5">
    <source>
        <dbReference type="ARBA" id="ARBA00022842"/>
    </source>
</evidence>
<dbReference type="InterPro" id="IPR029057">
    <property type="entry name" value="PRTase-like"/>
</dbReference>
<proteinExistence type="inferred from homology"/>
<evidence type="ECO:0000256" key="3">
    <source>
        <dbReference type="ARBA" id="ARBA00022676"/>
    </source>
</evidence>
<keyword evidence="10" id="KW-1185">Reference proteome</keyword>
<dbReference type="PANTHER" id="PTHR19278">
    <property type="entry name" value="OROTATE PHOSPHORIBOSYLTRANSFERASE"/>
    <property type="match status" value="1"/>
</dbReference>
<feature type="binding site" evidence="7">
    <location>
        <position position="153"/>
    </location>
    <ligand>
        <name>orotate</name>
        <dbReference type="ChEBI" id="CHEBI:30839"/>
    </ligand>
</feature>
<dbReference type="NCBIfam" id="TIGR00336">
    <property type="entry name" value="pyrE"/>
    <property type="match status" value="1"/>
</dbReference>
<feature type="binding site" evidence="7">
    <location>
        <position position="125"/>
    </location>
    <ligand>
        <name>orotate</name>
        <dbReference type="ChEBI" id="CHEBI:30839"/>
    </ligand>
</feature>